<protein>
    <submittedName>
        <fullName evidence="2">Uncharacterized protein</fullName>
    </submittedName>
</protein>
<evidence type="ECO:0000256" key="1">
    <source>
        <dbReference type="SAM" id="MobiDB-lite"/>
    </source>
</evidence>
<feature type="compositionally biased region" description="Basic residues" evidence="1">
    <location>
        <begin position="45"/>
        <end position="56"/>
    </location>
</feature>
<dbReference type="AlphaFoldDB" id="A0A061QZ51"/>
<accession>A0A061QZ51</accession>
<gene>
    <name evidence="2" type="ORF">TSPGSL018_17068</name>
</gene>
<sequence>SRCSPGLACVTGAIRSRAGTKTKRIGFFTGREYEEESVDMNLHTIRQRGRRRRRRRESMGRREEQRHSACVNKAGDKL</sequence>
<feature type="non-terminal residue" evidence="2">
    <location>
        <position position="78"/>
    </location>
</feature>
<proteinExistence type="predicted"/>
<feature type="compositionally biased region" description="Basic and acidic residues" evidence="1">
    <location>
        <begin position="57"/>
        <end position="67"/>
    </location>
</feature>
<organism evidence="2">
    <name type="scientific">Tetraselmis sp. GSL018</name>
    <dbReference type="NCBI Taxonomy" id="582737"/>
    <lineage>
        <taxon>Eukaryota</taxon>
        <taxon>Viridiplantae</taxon>
        <taxon>Chlorophyta</taxon>
        <taxon>core chlorophytes</taxon>
        <taxon>Chlorodendrophyceae</taxon>
        <taxon>Chlorodendrales</taxon>
        <taxon>Chlorodendraceae</taxon>
        <taxon>Tetraselmis</taxon>
    </lineage>
</organism>
<dbReference type="EMBL" id="GBEZ01021784">
    <property type="protein sequence ID" value="JAC64998.1"/>
    <property type="molecule type" value="Transcribed_RNA"/>
</dbReference>
<feature type="region of interest" description="Disordered" evidence="1">
    <location>
        <begin position="45"/>
        <end position="78"/>
    </location>
</feature>
<reference evidence="2" key="1">
    <citation type="submission" date="2014-05" db="EMBL/GenBank/DDBJ databases">
        <title>The transcriptome of the halophilic microalga Tetraselmis sp. GSL018 isolated from the Great Salt Lake, Utah.</title>
        <authorList>
            <person name="Jinkerson R.E."/>
            <person name="D'Adamo S."/>
            <person name="Posewitz M.C."/>
        </authorList>
    </citation>
    <scope>NUCLEOTIDE SEQUENCE</scope>
    <source>
        <strain evidence="2">GSL018</strain>
    </source>
</reference>
<name>A0A061QZ51_9CHLO</name>
<evidence type="ECO:0000313" key="2">
    <source>
        <dbReference type="EMBL" id="JAC64998.1"/>
    </source>
</evidence>
<feature type="non-terminal residue" evidence="2">
    <location>
        <position position="1"/>
    </location>
</feature>